<keyword evidence="5" id="KW-0862">Zinc</keyword>
<dbReference type="PANTHER" id="PTHR45626:SF52">
    <property type="entry name" value="SINGLE-STRANDED DNA-DEPENDENT ATPASE (EUROFUNG)"/>
    <property type="match status" value="1"/>
</dbReference>
<dbReference type="GO" id="GO:0008270">
    <property type="term" value="F:zinc ion binding"/>
    <property type="evidence" value="ECO:0007669"/>
    <property type="project" value="UniProtKB-KW"/>
</dbReference>
<dbReference type="Pfam" id="PF00271">
    <property type="entry name" value="Helicase_C"/>
    <property type="match status" value="1"/>
</dbReference>
<keyword evidence="2" id="KW-0547">Nucleotide-binding</keyword>
<dbReference type="InterPro" id="IPR000330">
    <property type="entry name" value="SNF2_N"/>
</dbReference>
<dbReference type="CDD" id="cd18008">
    <property type="entry name" value="DEXDc_SHPRH-like"/>
    <property type="match status" value="1"/>
</dbReference>
<evidence type="ECO:0000256" key="3">
    <source>
        <dbReference type="ARBA" id="ARBA00022771"/>
    </source>
</evidence>
<sequence>MFCRANQIEPDSTSSPTTPHLDYLTSPGPSDATKLSPDYLYSFTKQSTYDHQGTRPQLPSFSAFEQFTHLDAGGDVLMSDYPQLNGYYDNTMDYTLDGRLPTVKVESPFEDSGTITIPHNHQSYGDDIDDLIMADPYMNLTNNIPLVPQEPLVCYGTLERLPVMVSHGVSYIPEKFPTQQYIDLDVTYYENLFSLTFLDGAFFSVLGIDVSETLAPLMDNGLLQKIEGYIARNTITNNGAFVNVEISIVLYGFQSTGAAVAEALQDAGLYLQAPIYYDVKIPYVHPQGYDPTKREDMPYQHNPRTQTKVSTDLQKLLPEVWKGAKTTFKAMVFSKSELGRLRTTLLPHQVEAVSFMRHQEECGEEHIKKKIKSESFEEDDEEDYQLGGILADEMGLGKSLSTLALIGTTLPEWEKDSEKEQKPSGRVTLLITPTSTLASWKDQINEHIHDKGIRTLYYYGTAAERQTLAEKFDDYDLVVTSYATVSTDWKKGLLHDRTWHRIVLDEAHYIREVKTTRCKAITALKARRKWCLSGTPIQNRISDLSGLFSFLQMDPISNNEAFKRQIAVPLRKGQPIGLDTLRETLEELCLRRTRDTIVLPPREELMVKLSLVDEDRQIYDACREQSRKVLKRFLHQVSETKKKPAGSGSSILQSITRQRQLCDHGIDLLPRAVGNTLLERVRYAQEADDDAPLPTFCDKCNAAIIASEEKEGDKKSAVFDACSHTVCADCLPTKGEAEKCPICDEDETPETEKKRKKAISAKEWLASVKYTGPSVKVKALLDNLRRNKAAALADKSKPIKSVVFSFWTRMLYLIQIALKEQEIEFVQLDGSLNLAQREDVLRKFATDGKVTVLLMTIGSGSVGLNLTMASDVHLMEPQWNPMVEAQALDRVHRLGQTRNVTATKYIIEDSFEESILALQKKKVDLAKMSLGGKENSEQMKKRIEDLLEVFK</sequence>
<dbReference type="GO" id="GO:0006281">
    <property type="term" value="P:DNA repair"/>
    <property type="evidence" value="ECO:0007669"/>
    <property type="project" value="TreeGrafter"/>
</dbReference>
<evidence type="ECO:0000256" key="6">
    <source>
        <dbReference type="ARBA" id="ARBA00022840"/>
    </source>
</evidence>
<evidence type="ECO:0000256" key="8">
    <source>
        <dbReference type="SAM" id="MobiDB-lite"/>
    </source>
</evidence>
<evidence type="ECO:0000256" key="2">
    <source>
        <dbReference type="ARBA" id="ARBA00022741"/>
    </source>
</evidence>
<dbReference type="InterPro" id="IPR001650">
    <property type="entry name" value="Helicase_C-like"/>
</dbReference>
<evidence type="ECO:0000313" key="13">
    <source>
        <dbReference type="Proteomes" id="UP000275078"/>
    </source>
</evidence>
<feature type="domain" description="RING-type" evidence="9">
    <location>
        <begin position="697"/>
        <end position="744"/>
    </location>
</feature>
<evidence type="ECO:0000313" key="12">
    <source>
        <dbReference type="EMBL" id="RPA76893.1"/>
    </source>
</evidence>
<evidence type="ECO:0000256" key="5">
    <source>
        <dbReference type="ARBA" id="ARBA00022833"/>
    </source>
</evidence>
<dbReference type="PROSITE" id="PS50089">
    <property type="entry name" value="ZF_RING_2"/>
    <property type="match status" value="1"/>
</dbReference>
<dbReference type="PROSITE" id="PS51194">
    <property type="entry name" value="HELICASE_CTER"/>
    <property type="match status" value="1"/>
</dbReference>
<evidence type="ECO:0000259" key="10">
    <source>
        <dbReference type="PROSITE" id="PS51192"/>
    </source>
</evidence>
<name>A0A3N4HSR5_ASCIM</name>
<dbReference type="GO" id="GO:0005634">
    <property type="term" value="C:nucleus"/>
    <property type="evidence" value="ECO:0007669"/>
    <property type="project" value="TreeGrafter"/>
</dbReference>
<feature type="compositionally biased region" description="Polar residues" evidence="8">
    <location>
        <begin position="9"/>
        <end position="18"/>
    </location>
</feature>
<evidence type="ECO:0000256" key="4">
    <source>
        <dbReference type="ARBA" id="ARBA00022801"/>
    </source>
</evidence>
<dbReference type="SMART" id="SM00490">
    <property type="entry name" value="HELICc"/>
    <property type="match status" value="1"/>
</dbReference>
<evidence type="ECO:0000256" key="7">
    <source>
        <dbReference type="PROSITE-ProRule" id="PRU00175"/>
    </source>
</evidence>
<dbReference type="GO" id="GO:0008094">
    <property type="term" value="F:ATP-dependent activity, acting on DNA"/>
    <property type="evidence" value="ECO:0007669"/>
    <property type="project" value="TreeGrafter"/>
</dbReference>
<dbReference type="InterPro" id="IPR050628">
    <property type="entry name" value="SNF2_RAD54_helicase_TF"/>
</dbReference>
<evidence type="ECO:0000259" key="11">
    <source>
        <dbReference type="PROSITE" id="PS51194"/>
    </source>
</evidence>
<keyword evidence="13" id="KW-1185">Reference proteome</keyword>
<dbReference type="PROSITE" id="PS00518">
    <property type="entry name" value="ZF_RING_1"/>
    <property type="match status" value="1"/>
</dbReference>
<dbReference type="SUPFAM" id="SSF52540">
    <property type="entry name" value="P-loop containing nucleoside triphosphate hydrolases"/>
    <property type="match status" value="2"/>
</dbReference>
<feature type="domain" description="Helicase ATP-binding" evidence="10">
    <location>
        <begin position="379"/>
        <end position="554"/>
    </location>
</feature>
<organism evidence="12 13">
    <name type="scientific">Ascobolus immersus RN42</name>
    <dbReference type="NCBI Taxonomy" id="1160509"/>
    <lineage>
        <taxon>Eukaryota</taxon>
        <taxon>Fungi</taxon>
        <taxon>Dikarya</taxon>
        <taxon>Ascomycota</taxon>
        <taxon>Pezizomycotina</taxon>
        <taxon>Pezizomycetes</taxon>
        <taxon>Pezizales</taxon>
        <taxon>Ascobolaceae</taxon>
        <taxon>Ascobolus</taxon>
    </lineage>
</organism>
<dbReference type="Gene3D" id="3.40.50.10810">
    <property type="entry name" value="Tandem AAA-ATPase domain"/>
    <property type="match status" value="1"/>
</dbReference>
<dbReference type="PROSITE" id="PS51192">
    <property type="entry name" value="HELICASE_ATP_BIND_1"/>
    <property type="match status" value="1"/>
</dbReference>
<dbReference type="EMBL" id="ML119735">
    <property type="protein sequence ID" value="RPA76893.1"/>
    <property type="molecule type" value="Genomic_DNA"/>
</dbReference>
<accession>A0A3N4HSR5</accession>
<dbReference type="AlphaFoldDB" id="A0A3N4HSR5"/>
<dbReference type="InterPro" id="IPR049730">
    <property type="entry name" value="SNF2/RAD54-like_C"/>
</dbReference>
<dbReference type="Gene3D" id="3.40.50.300">
    <property type="entry name" value="P-loop containing nucleotide triphosphate hydrolases"/>
    <property type="match status" value="1"/>
</dbReference>
<protein>
    <submittedName>
        <fullName evidence="12">Uncharacterized protein</fullName>
    </submittedName>
</protein>
<dbReference type="InterPro" id="IPR014001">
    <property type="entry name" value="Helicase_ATP-bd"/>
</dbReference>
<dbReference type="SMART" id="SM00487">
    <property type="entry name" value="DEXDc"/>
    <property type="match status" value="1"/>
</dbReference>
<dbReference type="OrthoDB" id="448448at2759"/>
<feature type="domain" description="Helicase C-terminal" evidence="11">
    <location>
        <begin position="776"/>
        <end position="947"/>
    </location>
</feature>
<dbReference type="GO" id="GO:0005524">
    <property type="term" value="F:ATP binding"/>
    <property type="evidence" value="ECO:0007669"/>
    <property type="project" value="UniProtKB-KW"/>
</dbReference>
<dbReference type="InterPro" id="IPR027417">
    <property type="entry name" value="P-loop_NTPase"/>
</dbReference>
<keyword evidence="6" id="KW-0067">ATP-binding</keyword>
<dbReference type="CDD" id="cd18793">
    <property type="entry name" value="SF2_C_SNF"/>
    <property type="match status" value="1"/>
</dbReference>
<dbReference type="Proteomes" id="UP000275078">
    <property type="component" value="Unassembled WGS sequence"/>
</dbReference>
<dbReference type="GO" id="GO:0016787">
    <property type="term" value="F:hydrolase activity"/>
    <property type="evidence" value="ECO:0007669"/>
    <property type="project" value="UniProtKB-KW"/>
</dbReference>
<gene>
    <name evidence="12" type="ORF">BJ508DRAFT_417390</name>
</gene>
<evidence type="ECO:0000259" key="9">
    <source>
        <dbReference type="PROSITE" id="PS50089"/>
    </source>
</evidence>
<dbReference type="STRING" id="1160509.A0A3N4HSR5"/>
<proteinExistence type="predicted"/>
<keyword evidence="1" id="KW-0479">Metal-binding</keyword>
<keyword evidence="3 7" id="KW-0863">Zinc-finger</keyword>
<keyword evidence="4" id="KW-0378">Hydrolase</keyword>
<dbReference type="InterPro" id="IPR001841">
    <property type="entry name" value="Znf_RING"/>
</dbReference>
<dbReference type="InterPro" id="IPR017907">
    <property type="entry name" value="Znf_RING_CS"/>
</dbReference>
<dbReference type="PANTHER" id="PTHR45626">
    <property type="entry name" value="TRANSCRIPTION TERMINATION FACTOR 2-RELATED"/>
    <property type="match status" value="1"/>
</dbReference>
<evidence type="ECO:0000256" key="1">
    <source>
        <dbReference type="ARBA" id="ARBA00022723"/>
    </source>
</evidence>
<dbReference type="Pfam" id="PF00176">
    <property type="entry name" value="SNF2-rel_dom"/>
    <property type="match status" value="1"/>
</dbReference>
<reference evidence="12 13" key="1">
    <citation type="journal article" date="2018" name="Nat. Ecol. Evol.">
        <title>Pezizomycetes genomes reveal the molecular basis of ectomycorrhizal truffle lifestyle.</title>
        <authorList>
            <person name="Murat C."/>
            <person name="Payen T."/>
            <person name="Noel B."/>
            <person name="Kuo A."/>
            <person name="Morin E."/>
            <person name="Chen J."/>
            <person name="Kohler A."/>
            <person name="Krizsan K."/>
            <person name="Balestrini R."/>
            <person name="Da Silva C."/>
            <person name="Montanini B."/>
            <person name="Hainaut M."/>
            <person name="Levati E."/>
            <person name="Barry K.W."/>
            <person name="Belfiori B."/>
            <person name="Cichocki N."/>
            <person name="Clum A."/>
            <person name="Dockter R.B."/>
            <person name="Fauchery L."/>
            <person name="Guy J."/>
            <person name="Iotti M."/>
            <person name="Le Tacon F."/>
            <person name="Lindquist E.A."/>
            <person name="Lipzen A."/>
            <person name="Malagnac F."/>
            <person name="Mello A."/>
            <person name="Molinier V."/>
            <person name="Miyauchi S."/>
            <person name="Poulain J."/>
            <person name="Riccioni C."/>
            <person name="Rubini A."/>
            <person name="Sitrit Y."/>
            <person name="Splivallo R."/>
            <person name="Traeger S."/>
            <person name="Wang M."/>
            <person name="Zifcakova L."/>
            <person name="Wipf D."/>
            <person name="Zambonelli A."/>
            <person name="Paolocci F."/>
            <person name="Nowrousian M."/>
            <person name="Ottonello S."/>
            <person name="Baldrian P."/>
            <person name="Spatafora J.W."/>
            <person name="Henrissat B."/>
            <person name="Nagy L.G."/>
            <person name="Aury J.M."/>
            <person name="Wincker P."/>
            <person name="Grigoriev I.V."/>
            <person name="Bonfante P."/>
            <person name="Martin F.M."/>
        </authorList>
    </citation>
    <scope>NUCLEOTIDE SEQUENCE [LARGE SCALE GENOMIC DNA]</scope>
    <source>
        <strain evidence="12 13">RN42</strain>
    </source>
</reference>
<feature type="region of interest" description="Disordered" evidence="8">
    <location>
        <begin position="1"/>
        <end position="30"/>
    </location>
</feature>
<dbReference type="InterPro" id="IPR038718">
    <property type="entry name" value="SNF2-like_sf"/>
</dbReference>